<dbReference type="InterPro" id="IPR007047">
    <property type="entry name" value="Flp_Fap"/>
</dbReference>
<feature type="region of interest" description="Disordered" evidence="1">
    <location>
        <begin position="68"/>
        <end position="98"/>
    </location>
</feature>
<feature type="compositionally biased region" description="Gly residues" evidence="1">
    <location>
        <begin position="68"/>
        <end position="81"/>
    </location>
</feature>
<evidence type="ECO:0000256" key="1">
    <source>
        <dbReference type="SAM" id="MobiDB-lite"/>
    </source>
</evidence>
<keyword evidence="4" id="KW-1185">Reference proteome</keyword>
<name>A0ABT1F2F0_9PROT</name>
<dbReference type="Pfam" id="PF04964">
    <property type="entry name" value="Flp_Fap"/>
    <property type="match status" value="1"/>
</dbReference>
<keyword evidence="2" id="KW-1133">Transmembrane helix</keyword>
<evidence type="ECO:0000313" key="3">
    <source>
        <dbReference type="EMBL" id="MCP1259397.1"/>
    </source>
</evidence>
<feature type="transmembrane region" description="Helical" evidence="2">
    <location>
        <begin position="12"/>
        <end position="35"/>
    </location>
</feature>
<reference evidence="3 4" key="1">
    <citation type="submission" date="2022-06" db="EMBL/GenBank/DDBJ databases">
        <title>Acetobacer genomes from food samples.</title>
        <authorList>
            <person name="Sombolestani A."/>
        </authorList>
    </citation>
    <scope>NUCLEOTIDE SEQUENCE [LARGE SCALE GENOMIC DNA]</scope>
    <source>
        <strain evidence="3 4">R-83285</strain>
    </source>
</reference>
<keyword evidence="2" id="KW-0472">Membrane</keyword>
<comment type="caution">
    <text evidence="3">The sequence shown here is derived from an EMBL/GenBank/DDBJ whole genome shotgun (WGS) entry which is preliminary data.</text>
</comment>
<gene>
    <name evidence="3" type="ORF">NKW50_12420</name>
</gene>
<evidence type="ECO:0000313" key="4">
    <source>
        <dbReference type="Proteomes" id="UP001523528"/>
    </source>
</evidence>
<protein>
    <submittedName>
        <fullName evidence="3">Flp family type IVb pilin</fullName>
    </submittedName>
</protein>
<proteinExistence type="predicted"/>
<dbReference type="EMBL" id="JAMYZZ010000030">
    <property type="protein sequence ID" value="MCP1259397.1"/>
    <property type="molecule type" value="Genomic_DNA"/>
</dbReference>
<keyword evidence="2" id="KW-0812">Transmembrane</keyword>
<dbReference type="Proteomes" id="UP001523528">
    <property type="component" value="Unassembled WGS sequence"/>
</dbReference>
<feature type="compositionally biased region" description="Low complexity" evidence="1">
    <location>
        <begin position="82"/>
        <end position="94"/>
    </location>
</feature>
<organism evidence="3 4">
    <name type="scientific">Acetobacter lambici</name>
    <dbReference type="NCBI Taxonomy" id="1332824"/>
    <lineage>
        <taxon>Bacteria</taxon>
        <taxon>Pseudomonadati</taxon>
        <taxon>Pseudomonadota</taxon>
        <taxon>Alphaproteobacteria</taxon>
        <taxon>Acetobacterales</taxon>
        <taxon>Acetobacteraceae</taxon>
        <taxon>Acetobacter</taxon>
    </lineage>
</organism>
<sequence>MILKKVKNEIGATAIEYGLIASLVAVVAVSGMSAVGRNLSNTYCTISKHLGGSGTCSGSFTGNANGGGSTGGSNSTGGNGNAGSSTGSVNSTNSYAEGATMDDVNNSLKDQLDSDHFPTLYGGNDYAGAYTIKAWDGDAVPTFAEYMRNINATDPITNVFGAYNADTGTPVTDYNTVLSDLQSGGSTIRTGHNGDGNILEVTTASGKVYSLQADHAGFSPGIGTVTQKENPSK</sequence>
<accession>A0ABT1F2F0</accession>
<evidence type="ECO:0000256" key="2">
    <source>
        <dbReference type="SAM" id="Phobius"/>
    </source>
</evidence>
<dbReference type="RefSeq" id="WP_165992467.1">
    <property type="nucleotide sequence ID" value="NZ_JAMYZY010000033.1"/>
</dbReference>